<organism evidence="1 2">
    <name type="scientific">Clostridium cibarium</name>
    <dbReference type="NCBI Taxonomy" id="2762247"/>
    <lineage>
        <taxon>Bacteria</taxon>
        <taxon>Bacillati</taxon>
        <taxon>Bacillota</taxon>
        <taxon>Clostridia</taxon>
        <taxon>Eubacteriales</taxon>
        <taxon>Clostridiaceae</taxon>
        <taxon>Clostridium</taxon>
    </lineage>
</organism>
<proteinExistence type="predicted"/>
<keyword evidence="2" id="KW-1185">Reference proteome</keyword>
<dbReference type="InterPro" id="IPR021377">
    <property type="entry name" value="DUF3006"/>
</dbReference>
<dbReference type="Proteomes" id="UP000627781">
    <property type="component" value="Unassembled WGS sequence"/>
</dbReference>
<gene>
    <name evidence="1" type="ORF">H9661_10660</name>
</gene>
<evidence type="ECO:0000313" key="2">
    <source>
        <dbReference type="Proteomes" id="UP000627781"/>
    </source>
</evidence>
<dbReference type="EMBL" id="JACSRA010000015">
    <property type="protein sequence ID" value="MBD7911820.1"/>
    <property type="molecule type" value="Genomic_DNA"/>
</dbReference>
<comment type="caution">
    <text evidence="1">The sequence shown here is derived from an EMBL/GenBank/DDBJ whole genome shotgun (WGS) entry which is preliminary data.</text>
</comment>
<sequence>MEQIYIVDRIEGDYFVIESPNGEIIDVSKDKIKGYAKDGDCLILKNNYFFIDKEATLKRKEEIARKMEGMWQD</sequence>
<dbReference type="Pfam" id="PF11213">
    <property type="entry name" value="DUF3006"/>
    <property type="match status" value="1"/>
</dbReference>
<reference evidence="1 2" key="1">
    <citation type="submission" date="2020-08" db="EMBL/GenBank/DDBJ databases">
        <title>A Genomic Blueprint of the Chicken Gut Microbiome.</title>
        <authorList>
            <person name="Gilroy R."/>
            <person name="Ravi A."/>
            <person name="Getino M."/>
            <person name="Pursley I."/>
            <person name="Horton D.L."/>
            <person name="Alikhan N.-F."/>
            <person name="Baker D."/>
            <person name="Gharbi K."/>
            <person name="Hall N."/>
            <person name="Watson M."/>
            <person name="Adriaenssens E.M."/>
            <person name="Foster-Nyarko E."/>
            <person name="Jarju S."/>
            <person name="Secka A."/>
            <person name="Antonio M."/>
            <person name="Oren A."/>
            <person name="Chaudhuri R."/>
            <person name="La Ragione R.M."/>
            <person name="Hildebrand F."/>
            <person name="Pallen M.J."/>
        </authorList>
    </citation>
    <scope>NUCLEOTIDE SEQUENCE [LARGE SCALE GENOMIC DNA]</scope>
    <source>
        <strain evidence="1 2">Sa3CVN1</strain>
    </source>
</reference>
<dbReference type="RefSeq" id="WP_143315835.1">
    <property type="nucleotide sequence ID" value="NZ_JACSRA010000015.1"/>
</dbReference>
<name>A0ABR8PUH2_9CLOT</name>
<evidence type="ECO:0000313" key="1">
    <source>
        <dbReference type="EMBL" id="MBD7911820.1"/>
    </source>
</evidence>
<accession>A0ABR8PUH2</accession>
<protein>
    <submittedName>
        <fullName evidence="1">DUF3006 domain-containing protein</fullName>
    </submittedName>
</protein>